<dbReference type="InParanoid" id="A0A1B4XH22"/>
<dbReference type="EMBL" id="AP014879">
    <property type="protein sequence ID" value="BAV34114.1"/>
    <property type="molecule type" value="Genomic_DNA"/>
</dbReference>
<keyword evidence="1" id="KW-1133">Transmembrane helix</keyword>
<dbReference type="InterPro" id="IPR036412">
    <property type="entry name" value="HAD-like_sf"/>
</dbReference>
<protein>
    <recommendedName>
        <fullName evidence="4">Haloacid dehalogenase</fullName>
    </recommendedName>
</protein>
<dbReference type="RefSeq" id="WP_096360900.1">
    <property type="nucleotide sequence ID" value="NZ_AP014879.1"/>
</dbReference>
<evidence type="ECO:0000313" key="3">
    <source>
        <dbReference type="Proteomes" id="UP000243180"/>
    </source>
</evidence>
<feature type="transmembrane region" description="Helical" evidence="1">
    <location>
        <begin position="374"/>
        <end position="398"/>
    </location>
</feature>
<proteinExistence type="predicted"/>
<feature type="transmembrane region" description="Helical" evidence="1">
    <location>
        <begin position="242"/>
        <end position="274"/>
    </location>
</feature>
<evidence type="ECO:0000313" key="2">
    <source>
        <dbReference type="EMBL" id="BAV34114.1"/>
    </source>
</evidence>
<feature type="transmembrane region" description="Helical" evidence="1">
    <location>
        <begin position="311"/>
        <end position="330"/>
    </location>
</feature>
<dbReference type="OrthoDB" id="465874at2"/>
<dbReference type="Proteomes" id="UP000243180">
    <property type="component" value="Chromosome"/>
</dbReference>
<sequence>MKCAEAITPHDVSPEAAISAILSHGGPVLLDLDETLYLRNSTEDFIDSARPRLPALLLMRMLDAVKPWRWTGGETTRDVWRVRLIATCFPWTVKRWKNQVIGLAKNFTNLRLLEALKTPGTTPIITTAGFQPIVAPLVAALGLPQAQIIAARLSSFADRRDGKLHLVVGALGDDTVRRALVLTDSAQDLTLLNACARPLRAVWPEARHQHALSGVYLPGQYLTHVKRPGARYIVRGILQEDFAFWVLSSIALAALPLLHVLGLLFLLVSFWAIYERGYVDNDLIAARFETDPKLSAAFMDSPVATPRWQPWIWAFACGAIAIVLLRWPATPVPMDFAAWAAVLLATHGWFMLYNRFDKGARVWMFAGLQFARSAAFIALVPIGLIGALALGAHVLAKWVPYYVYRLGGKEWPEAPFHLIRLLFFLVLALLLGFSQGIASLLSGTALALLAWNLFRARQELAAALKAARRLDRAGTRPLP</sequence>
<keyword evidence="1" id="KW-0812">Transmembrane</keyword>
<keyword evidence="3" id="KW-1185">Reference proteome</keyword>
<accession>A0A1B4XH22</accession>
<dbReference type="KEGG" id="slim:SCL_1816"/>
<gene>
    <name evidence="2" type="ORF">SCL_1816</name>
</gene>
<organism evidence="2 3">
    <name type="scientific">Sulfuricaulis limicola</name>
    <dbReference type="NCBI Taxonomy" id="1620215"/>
    <lineage>
        <taxon>Bacteria</taxon>
        <taxon>Pseudomonadati</taxon>
        <taxon>Pseudomonadota</taxon>
        <taxon>Gammaproteobacteria</taxon>
        <taxon>Acidiferrobacterales</taxon>
        <taxon>Acidiferrobacteraceae</taxon>
        <taxon>Sulfuricaulis</taxon>
    </lineage>
</organism>
<feature type="transmembrane region" description="Helical" evidence="1">
    <location>
        <begin position="418"/>
        <end position="451"/>
    </location>
</feature>
<dbReference type="AlphaFoldDB" id="A0A1B4XH22"/>
<keyword evidence="1" id="KW-0472">Membrane</keyword>
<evidence type="ECO:0008006" key="4">
    <source>
        <dbReference type="Google" id="ProtNLM"/>
    </source>
</evidence>
<name>A0A1B4XH22_9GAMM</name>
<dbReference type="Pfam" id="PF12710">
    <property type="entry name" value="HAD"/>
    <property type="match status" value="1"/>
</dbReference>
<dbReference type="SUPFAM" id="SSF56784">
    <property type="entry name" value="HAD-like"/>
    <property type="match status" value="1"/>
</dbReference>
<evidence type="ECO:0000256" key="1">
    <source>
        <dbReference type="SAM" id="Phobius"/>
    </source>
</evidence>
<feature type="transmembrane region" description="Helical" evidence="1">
    <location>
        <begin position="336"/>
        <end position="353"/>
    </location>
</feature>
<reference evidence="2 3" key="1">
    <citation type="submission" date="2015-05" db="EMBL/GenBank/DDBJ databases">
        <title>Complete genome sequence of a sulfur-oxidizing gammaproteobacterium strain HA5.</title>
        <authorList>
            <person name="Miura A."/>
            <person name="Kojima H."/>
            <person name="Fukui M."/>
        </authorList>
    </citation>
    <scope>NUCLEOTIDE SEQUENCE [LARGE SCALE GENOMIC DNA]</scope>
    <source>
        <strain evidence="2 3">HA5</strain>
    </source>
</reference>